<keyword evidence="3" id="KW-1185">Reference proteome</keyword>
<name>A0A0S4IK30_BODSA</name>
<feature type="region of interest" description="Disordered" evidence="1">
    <location>
        <begin position="99"/>
        <end position="123"/>
    </location>
</feature>
<feature type="region of interest" description="Disordered" evidence="1">
    <location>
        <begin position="160"/>
        <end position="183"/>
    </location>
</feature>
<dbReference type="VEuPathDB" id="TriTrypDB:BSAL_50060"/>
<proteinExistence type="predicted"/>
<sequence>MSTSLSSILMSPPRRSIAASSTTVVSAPLSLPAGHHKDEQRDDSLNVSSHVPAFAHSSPFLRTARLRDVSAAQQTTHGAASLAVDAIIPDTMQLTSPARWSGVSVDGGSASRVHTTEGGTARTRTAEVTSALSTTTTLGMTSSYMKEYDYSQPTVSLKLSAHTSSDKRDHNTPPMAHLSAAPSPHQPVVLHQRAYSGQVQRAREQALVVAATSQGSPRELLYKGLPYTWRELVPFSCPVTHPELMSYDPSGYHSAVAKQTRDIGMRMIDLEAGRRHRSLEGLDLNAERGVTGLSLDKHVKAYRMTQVGTYPGITYGLAS</sequence>
<dbReference type="AlphaFoldDB" id="A0A0S4IK30"/>
<accession>A0A0S4IK30</accession>
<evidence type="ECO:0000313" key="2">
    <source>
        <dbReference type="EMBL" id="CUE62872.1"/>
    </source>
</evidence>
<evidence type="ECO:0000256" key="1">
    <source>
        <dbReference type="SAM" id="MobiDB-lite"/>
    </source>
</evidence>
<organism evidence="2 3">
    <name type="scientific">Bodo saltans</name>
    <name type="common">Flagellated protozoan</name>
    <dbReference type="NCBI Taxonomy" id="75058"/>
    <lineage>
        <taxon>Eukaryota</taxon>
        <taxon>Discoba</taxon>
        <taxon>Euglenozoa</taxon>
        <taxon>Kinetoplastea</taxon>
        <taxon>Metakinetoplastina</taxon>
        <taxon>Eubodonida</taxon>
        <taxon>Bodonidae</taxon>
        <taxon>Bodo</taxon>
    </lineage>
</organism>
<evidence type="ECO:0000313" key="3">
    <source>
        <dbReference type="Proteomes" id="UP000051952"/>
    </source>
</evidence>
<protein>
    <submittedName>
        <fullName evidence="2">Uncharacterized protein</fullName>
    </submittedName>
</protein>
<dbReference type="EMBL" id="CYKH01000035">
    <property type="protein sequence ID" value="CUE62872.1"/>
    <property type="molecule type" value="Genomic_DNA"/>
</dbReference>
<reference evidence="3" key="1">
    <citation type="submission" date="2015-09" db="EMBL/GenBank/DDBJ databases">
        <authorList>
            <consortium name="Pathogen Informatics"/>
        </authorList>
    </citation>
    <scope>NUCLEOTIDE SEQUENCE [LARGE SCALE GENOMIC DNA]</scope>
    <source>
        <strain evidence="3">Lake Konstanz</strain>
    </source>
</reference>
<gene>
    <name evidence="2" type="ORF">BSAL_50060</name>
</gene>
<dbReference type="Proteomes" id="UP000051952">
    <property type="component" value="Unassembled WGS sequence"/>
</dbReference>